<dbReference type="InterPro" id="IPR043210">
    <property type="entry name" value="CD44_antigen-like"/>
</dbReference>
<dbReference type="GO" id="GO:0005540">
    <property type="term" value="F:hyaluronic acid binding"/>
    <property type="evidence" value="ECO:0007669"/>
    <property type="project" value="InterPro"/>
</dbReference>
<dbReference type="InterPro" id="IPR016187">
    <property type="entry name" value="CTDL_fold"/>
</dbReference>
<evidence type="ECO:0000256" key="1">
    <source>
        <dbReference type="ARBA" id="ARBA00004167"/>
    </source>
</evidence>
<dbReference type="GO" id="GO:0004888">
    <property type="term" value="F:transmembrane signaling receptor activity"/>
    <property type="evidence" value="ECO:0007669"/>
    <property type="project" value="TreeGrafter"/>
</dbReference>
<dbReference type="GO" id="GO:0005886">
    <property type="term" value="C:plasma membrane"/>
    <property type="evidence" value="ECO:0007669"/>
    <property type="project" value="UniProtKB-ARBA"/>
</dbReference>
<evidence type="ECO:0000259" key="11">
    <source>
        <dbReference type="PROSITE" id="PS50963"/>
    </source>
</evidence>
<name>A0A6C0DCM8_9ZZZZ</name>
<sequence>MNANKMFKLPNNTGPKPNTSLKVNRPSNNVPFNTSSFVNATDAVSNAANNAAKSVVNTANQVVNKANDAINTANEAINNAANKAKDMGSSMMSFLPEPVVDSMNSSLESNTSPFISIPVIIGLGVLIILFIIVAMFRNQIALAFETAWRKIRDYFYPPAPVILPPNPSVFPENKPIDQGAVSQMIPGKKEVFNIAQDKYTYTDAEPLCKAFGAELATYDQVKEAWNKGADWCNYGWIKGQSAVFPTQQQTYDKLQAGPEEERMACGTPGVNGGYFDNPELRMGVNCYGTKPGENDISKRHTMSNSGNATEGGLAYDRKVQNYKNEASNIPINPYTAGRWSS</sequence>
<feature type="domain" description="Link" evidence="11">
    <location>
        <begin position="188"/>
        <end position="288"/>
    </location>
</feature>
<evidence type="ECO:0000256" key="6">
    <source>
        <dbReference type="ARBA" id="ARBA00023157"/>
    </source>
</evidence>
<dbReference type="PANTHER" id="PTHR10225">
    <property type="entry name" value="HYALURONAN RECEPTOR"/>
    <property type="match status" value="1"/>
</dbReference>
<accession>A0A6C0DCM8</accession>
<dbReference type="Pfam" id="PF00193">
    <property type="entry name" value="Xlink"/>
    <property type="match status" value="1"/>
</dbReference>
<evidence type="ECO:0000256" key="8">
    <source>
        <dbReference type="ARBA" id="ARBA00023180"/>
    </source>
</evidence>
<dbReference type="SUPFAM" id="SSF56436">
    <property type="entry name" value="C-type lectin-like"/>
    <property type="match status" value="1"/>
</dbReference>
<keyword evidence="6" id="KW-1015">Disulfide bond</keyword>
<dbReference type="InterPro" id="IPR016186">
    <property type="entry name" value="C-type_lectin-like/link_sf"/>
</dbReference>
<dbReference type="SMART" id="SM00445">
    <property type="entry name" value="LINK"/>
    <property type="match status" value="1"/>
</dbReference>
<organism evidence="12">
    <name type="scientific">viral metagenome</name>
    <dbReference type="NCBI Taxonomy" id="1070528"/>
    <lineage>
        <taxon>unclassified sequences</taxon>
        <taxon>metagenomes</taxon>
        <taxon>organismal metagenomes</taxon>
    </lineage>
</organism>
<evidence type="ECO:0000256" key="7">
    <source>
        <dbReference type="ARBA" id="ARBA00023170"/>
    </source>
</evidence>
<keyword evidence="4 10" id="KW-1133">Transmembrane helix</keyword>
<dbReference type="PROSITE" id="PS50963">
    <property type="entry name" value="LINK_2"/>
    <property type="match status" value="1"/>
</dbReference>
<dbReference type="EMBL" id="MN739587">
    <property type="protein sequence ID" value="QHT14668.1"/>
    <property type="molecule type" value="Genomic_DNA"/>
</dbReference>
<evidence type="ECO:0000256" key="2">
    <source>
        <dbReference type="ARBA" id="ARBA00022692"/>
    </source>
</evidence>
<proteinExistence type="predicted"/>
<keyword evidence="8" id="KW-0325">Glycoprotein</keyword>
<reference evidence="12" key="1">
    <citation type="journal article" date="2020" name="Nature">
        <title>Giant virus diversity and host interactions through global metagenomics.</title>
        <authorList>
            <person name="Schulz F."/>
            <person name="Roux S."/>
            <person name="Paez-Espino D."/>
            <person name="Jungbluth S."/>
            <person name="Walsh D.A."/>
            <person name="Denef V.J."/>
            <person name="McMahon K.D."/>
            <person name="Konstantinidis K.T."/>
            <person name="Eloe-Fadrosh E.A."/>
            <person name="Kyrpides N.C."/>
            <person name="Woyke T."/>
        </authorList>
    </citation>
    <scope>NUCLEOTIDE SEQUENCE</scope>
    <source>
        <strain evidence="12">GVMAG-M-3300023174-141</strain>
    </source>
</reference>
<protein>
    <recommendedName>
        <fullName evidence="11">Link domain-containing protein</fullName>
    </recommendedName>
</protein>
<feature type="transmembrane region" description="Helical" evidence="10">
    <location>
        <begin position="114"/>
        <end position="136"/>
    </location>
</feature>
<keyword evidence="2 10" id="KW-0812">Transmembrane</keyword>
<keyword evidence="3" id="KW-0732">Signal</keyword>
<evidence type="ECO:0000256" key="10">
    <source>
        <dbReference type="SAM" id="Phobius"/>
    </source>
</evidence>
<dbReference type="Gene3D" id="3.10.100.10">
    <property type="entry name" value="Mannose-Binding Protein A, subunit A"/>
    <property type="match status" value="1"/>
</dbReference>
<evidence type="ECO:0000313" key="12">
    <source>
        <dbReference type="EMBL" id="QHT14668.1"/>
    </source>
</evidence>
<dbReference type="InterPro" id="IPR000538">
    <property type="entry name" value="Link_dom"/>
</dbReference>
<keyword evidence="5 10" id="KW-0472">Membrane</keyword>
<feature type="region of interest" description="Disordered" evidence="9">
    <location>
        <begin position="1"/>
        <end position="25"/>
    </location>
</feature>
<dbReference type="GO" id="GO:0007155">
    <property type="term" value="P:cell adhesion"/>
    <property type="evidence" value="ECO:0007669"/>
    <property type="project" value="InterPro"/>
</dbReference>
<dbReference type="PANTHER" id="PTHR10225:SF5">
    <property type="entry name" value="C-TYPE LECTIN DOMAIN-CONTAINING PROTEIN"/>
    <property type="match status" value="1"/>
</dbReference>
<evidence type="ECO:0000256" key="3">
    <source>
        <dbReference type="ARBA" id="ARBA00022729"/>
    </source>
</evidence>
<evidence type="ECO:0000256" key="9">
    <source>
        <dbReference type="SAM" id="MobiDB-lite"/>
    </source>
</evidence>
<keyword evidence="7" id="KW-0675">Receptor</keyword>
<feature type="compositionally biased region" description="Polar residues" evidence="9">
    <location>
        <begin position="10"/>
        <end position="25"/>
    </location>
</feature>
<dbReference type="AlphaFoldDB" id="A0A6C0DCM8"/>
<comment type="subcellular location">
    <subcellularLocation>
        <location evidence="1">Membrane</location>
        <topology evidence="1">Single-pass membrane protein</topology>
    </subcellularLocation>
</comment>
<evidence type="ECO:0000256" key="4">
    <source>
        <dbReference type="ARBA" id="ARBA00022989"/>
    </source>
</evidence>
<evidence type="ECO:0000256" key="5">
    <source>
        <dbReference type="ARBA" id="ARBA00023136"/>
    </source>
</evidence>